<comment type="similarity">
    <text evidence="6">Belongs to the TVP38/TMEM64 family.</text>
</comment>
<evidence type="ECO:0000256" key="2">
    <source>
        <dbReference type="ARBA" id="ARBA00022475"/>
    </source>
</evidence>
<feature type="transmembrane region" description="Helical" evidence="6">
    <location>
        <begin position="12"/>
        <end position="31"/>
    </location>
</feature>
<evidence type="ECO:0000256" key="6">
    <source>
        <dbReference type="RuleBase" id="RU366058"/>
    </source>
</evidence>
<dbReference type="HOGENOM" id="CLU_038944_8_3_9"/>
<dbReference type="Proteomes" id="UP000003195">
    <property type="component" value="Unassembled WGS sequence"/>
</dbReference>
<dbReference type="RefSeq" id="WP_006942684.1">
    <property type="nucleotide sequence ID" value="NZ_GL538208.1"/>
</dbReference>
<dbReference type="GO" id="GO:0005886">
    <property type="term" value="C:plasma membrane"/>
    <property type="evidence" value="ECO:0007669"/>
    <property type="project" value="UniProtKB-SubCell"/>
</dbReference>
<dbReference type="PANTHER" id="PTHR12677">
    <property type="entry name" value="GOLGI APPARATUS MEMBRANE PROTEIN TVP38-RELATED"/>
    <property type="match status" value="1"/>
</dbReference>
<evidence type="ECO:0000256" key="1">
    <source>
        <dbReference type="ARBA" id="ARBA00004651"/>
    </source>
</evidence>
<dbReference type="InterPro" id="IPR015414">
    <property type="entry name" value="TMEM64"/>
</dbReference>
<gene>
    <name evidence="8" type="ORF">HMPREF9429_01475</name>
</gene>
<dbReference type="AlphaFoldDB" id="E2ZDH2"/>
<sequence>MKQYNGITERQMQIGACLIIALILGSIHLALPGFYSTLITLAMDGNVPGLQAYILSYGYLSMAISILMILLTNMTGLPSLPLLIVNGLVFGLIPGIIVSWIGEFLGCTAGFIVMRTVFRSTAERIIAKSDKLSRIDGYSTFRNVFIARALPYTPNVLLTALIASGRISFSDHLGATFLGKLPAVAIEVWLGHDLVYITEHPGRLAVVVLICLAGVVIYRRKNK</sequence>
<comment type="caution">
    <text evidence="6">Lacks conserved residue(s) required for the propagation of feature annotation.</text>
</comment>
<comment type="caution">
    <text evidence="8">The sequence shown here is derived from an EMBL/GenBank/DDBJ whole genome shotgun (WGS) entry which is preliminary data.</text>
</comment>
<reference evidence="8 9" key="1">
    <citation type="submission" date="2010-08" db="EMBL/GenBank/DDBJ databases">
        <authorList>
            <person name="Weinstock G."/>
            <person name="Sodergren E."/>
            <person name="Clifton S."/>
            <person name="Fulton L."/>
            <person name="Fulton B."/>
            <person name="Courtney L."/>
            <person name="Fronick C."/>
            <person name="Harrison M."/>
            <person name="Strong C."/>
            <person name="Farmer C."/>
            <person name="Delahaunty K."/>
            <person name="Markovic C."/>
            <person name="Hall O."/>
            <person name="Minx P."/>
            <person name="Tomlinson C."/>
            <person name="Mitreva M."/>
            <person name="Hou S."/>
            <person name="Chen J."/>
            <person name="Wollam A."/>
            <person name="Pepin K.H."/>
            <person name="Johnson M."/>
            <person name="Bhonagiri V."/>
            <person name="Zhang X."/>
            <person name="Suruliraj S."/>
            <person name="Warren W."/>
            <person name="Chinwalla A."/>
            <person name="Mardis E.R."/>
            <person name="Wilson R.K."/>
        </authorList>
    </citation>
    <scope>NUCLEOTIDE SEQUENCE [LARGE SCALE GENOMIC DNA]</scope>
    <source>
        <strain evidence="8 9">F0359</strain>
    </source>
</reference>
<feature type="domain" description="VTT" evidence="7">
    <location>
        <begin position="77"/>
        <end position="192"/>
    </location>
</feature>
<accession>E2ZDH2</accession>
<name>E2ZDH2_9FIRM</name>
<feature type="transmembrane region" description="Helical" evidence="6">
    <location>
        <begin position="51"/>
        <end position="71"/>
    </location>
</feature>
<feature type="transmembrane region" description="Helical" evidence="6">
    <location>
        <begin position="200"/>
        <end position="218"/>
    </location>
</feature>
<dbReference type="Pfam" id="PF09335">
    <property type="entry name" value="VTT_dom"/>
    <property type="match status" value="1"/>
</dbReference>
<dbReference type="InterPro" id="IPR032816">
    <property type="entry name" value="VTT_dom"/>
</dbReference>
<keyword evidence="5 6" id="KW-0472">Membrane</keyword>
<dbReference type="eggNOG" id="COG0398">
    <property type="taxonomic scope" value="Bacteria"/>
</dbReference>
<evidence type="ECO:0000313" key="9">
    <source>
        <dbReference type="Proteomes" id="UP000003195"/>
    </source>
</evidence>
<evidence type="ECO:0000256" key="5">
    <source>
        <dbReference type="ARBA" id="ARBA00023136"/>
    </source>
</evidence>
<evidence type="ECO:0000256" key="3">
    <source>
        <dbReference type="ARBA" id="ARBA00022692"/>
    </source>
</evidence>
<keyword evidence="2 6" id="KW-1003">Cell membrane</keyword>
<keyword evidence="9" id="KW-1185">Reference proteome</keyword>
<evidence type="ECO:0000256" key="4">
    <source>
        <dbReference type="ARBA" id="ARBA00022989"/>
    </source>
</evidence>
<dbReference type="PANTHER" id="PTHR12677:SF59">
    <property type="entry name" value="GOLGI APPARATUS MEMBRANE PROTEIN TVP38-RELATED"/>
    <property type="match status" value="1"/>
</dbReference>
<protein>
    <recommendedName>
        <fullName evidence="6">TVP38/TMEM64 family membrane protein</fullName>
    </recommendedName>
</protein>
<feature type="transmembrane region" description="Helical" evidence="6">
    <location>
        <begin position="83"/>
        <end position="101"/>
    </location>
</feature>
<evidence type="ECO:0000259" key="7">
    <source>
        <dbReference type="Pfam" id="PF09335"/>
    </source>
</evidence>
<organism evidence="8 9">
    <name type="scientific">Megasphaera micronuciformis F0359</name>
    <dbReference type="NCBI Taxonomy" id="706434"/>
    <lineage>
        <taxon>Bacteria</taxon>
        <taxon>Bacillati</taxon>
        <taxon>Bacillota</taxon>
        <taxon>Negativicutes</taxon>
        <taxon>Veillonellales</taxon>
        <taxon>Veillonellaceae</taxon>
        <taxon>Megasphaera</taxon>
    </lineage>
</organism>
<dbReference type="OrthoDB" id="3034435at2"/>
<comment type="subcellular location">
    <subcellularLocation>
        <location evidence="1 6">Cell membrane</location>
        <topology evidence="1 6">Multi-pass membrane protein</topology>
    </subcellularLocation>
</comment>
<dbReference type="EMBL" id="AECS01000039">
    <property type="protein sequence ID" value="EFQ03534.1"/>
    <property type="molecule type" value="Genomic_DNA"/>
</dbReference>
<dbReference type="STRING" id="706434.HMPREF9429_01475"/>
<evidence type="ECO:0000313" key="8">
    <source>
        <dbReference type="EMBL" id="EFQ03534.1"/>
    </source>
</evidence>
<proteinExistence type="inferred from homology"/>
<keyword evidence="3 6" id="KW-0812">Transmembrane</keyword>
<keyword evidence="4 6" id="KW-1133">Transmembrane helix</keyword>